<dbReference type="CDD" id="cd07548">
    <property type="entry name" value="P-type_ATPase-Cd_Zn_Co_like"/>
    <property type="match status" value="1"/>
</dbReference>
<dbReference type="InterPro" id="IPR036163">
    <property type="entry name" value="HMA_dom_sf"/>
</dbReference>
<dbReference type="Pfam" id="PF00702">
    <property type="entry name" value="Hydrolase"/>
    <property type="match status" value="1"/>
</dbReference>
<dbReference type="InterPro" id="IPR059000">
    <property type="entry name" value="ATPase_P-type_domA"/>
</dbReference>
<proteinExistence type="inferred from homology"/>
<dbReference type="NCBIfam" id="TIGR01494">
    <property type="entry name" value="ATPase_P-type"/>
    <property type="match status" value="1"/>
</dbReference>
<dbReference type="Gene3D" id="3.30.70.100">
    <property type="match status" value="2"/>
</dbReference>
<dbReference type="Gene3D" id="2.70.150.10">
    <property type="entry name" value="Calcium-transporting ATPase, cytoplasmic transduction domain A"/>
    <property type="match status" value="1"/>
</dbReference>
<comment type="similarity">
    <text evidence="2 11">Belongs to the cation transport ATPase (P-type) (TC 3.A.3) family. Type IB subfamily.</text>
</comment>
<dbReference type="InterPro" id="IPR023214">
    <property type="entry name" value="HAD_sf"/>
</dbReference>
<dbReference type="PANTHER" id="PTHR48085">
    <property type="entry name" value="CADMIUM/ZINC-TRANSPORTING ATPASE HMA2-RELATED"/>
    <property type="match status" value="1"/>
</dbReference>
<dbReference type="EC" id="7.2.2.21" evidence="9"/>
<evidence type="ECO:0000313" key="13">
    <source>
        <dbReference type="EMBL" id="SDI15532.1"/>
    </source>
</evidence>
<evidence type="ECO:0000256" key="3">
    <source>
        <dbReference type="ARBA" id="ARBA00022539"/>
    </source>
</evidence>
<keyword evidence="11" id="KW-0479">Metal-binding</keyword>
<dbReference type="AlphaFoldDB" id="A0A1G8I9K0"/>
<dbReference type="SUPFAM" id="SSF55008">
    <property type="entry name" value="HMA, heavy metal-associated domain"/>
    <property type="match status" value="2"/>
</dbReference>
<evidence type="ECO:0000259" key="12">
    <source>
        <dbReference type="PROSITE" id="PS50846"/>
    </source>
</evidence>
<dbReference type="Gene3D" id="3.40.50.1000">
    <property type="entry name" value="HAD superfamily/HAD-like"/>
    <property type="match status" value="1"/>
</dbReference>
<dbReference type="NCBIfam" id="TIGR01525">
    <property type="entry name" value="ATPase-IB_hvy"/>
    <property type="match status" value="1"/>
</dbReference>
<dbReference type="Proteomes" id="UP000183255">
    <property type="component" value="Unassembled WGS sequence"/>
</dbReference>
<dbReference type="FunFam" id="2.70.150.10:FF:000002">
    <property type="entry name" value="Copper-transporting ATPase 1, putative"/>
    <property type="match status" value="1"/>
</dbReference>
<dbReference type="InterPro" id="IPR008250">
    <property type="entry name" value="ATPase_P-typ_transduc_dom_A_sf"/>
</dbReference>
<dbReference type="GO" id="GO:0008551">
    <property type="term" value="F:P-type cadmium transporter activity"/>
    <property type="evidence" value="ECO:0007669"/>
    <property type="project" value="UniProtKB-EC"/>
</dbReference>
<keyword evidence="5 11" id="KW-0547">Nucleotide-binding</keyword>
<dbReference type="SUPFAM" id="SSF56784">
    <property type="entry name" value="HAD-like"/>
    <property type="match status" value="1"/>
</dbReference>
<reference evidence="13 14" key="1">
    <citation type="submission" date="2016-10" db="EMBL/GenBank/DDBJ databases">
        <authorList>
            <person name="de Groot N.N."/>
        </authorList>
    </citation>
    <scope>NUCLEOTIDE SEQUENCE [LARGE SCALE GENOMIC DNA]</scope>
    <source>
        <strain evidence="13 14">CGMCC 1.5058</strain>
    </source>
</reference>
<gene>
    <name evidence="13" type="ORF">SAMN05421804_101815</name>
</gene>
<feature type="transmembrane region" description="Helical" evidence="11">
    <location>
        <begin position="221"/>
        <end position="240"/>
    </location>
</feature>
<organism evidence="13 14">
    <name type="scientific">Proteiniclasticum ruminis</name>
    <dbReference type="NCBI Taxonomy" id="398199"/>
    <lineage>
        <taxon>Bacteria</taxon>
        <taxon>Bacillati</taxon>
        <taxon>Bacillota</taxon>
        <taxon>Clostridia</taxon>
        <taxon>Eubacteriales</taxon>
        <taxon>Clostridiaceae</taxon>
        <taxon>Proteiniclasticum</taxon>
    </lineage>
</organism>
<evidence type="ECO:0000256" key="10">
    <source>
        <dbReference type="ARBA" id="ARBA00049338"/>
    </source>
</evidence>
<protein>
    <recommendedName>
        <fullName evidence="9">Cd(2+)-exporting ATPase</fullName>
        <ecNumber evidence="9">7.2.2.21</ecNumber>
    </recommendedName>
</protein>
<dbReference type="PROSITE" id="PS00154">
    <property type="entry name" value="ATPASE_E1_E2"/>
    <property type="match status" value="1"/>
</dbReference>
<comment type="catalytic activity">
    <reaction evidence="10">
        <text>Cd(2+)(in) + ATP + H2O = Cd(2+)(out) + ADP + phosphate + H(+)</text>
        <dbReference type="Rhea" id="RHEA:12132"/>
        <dbReference type="ChEBI" id="CHEBI:15377"/>
        <dbReference type="ChEBI" id="CHEBI:15378"/>
        <dbReference type="ChEBI" id="CHEBI:30616"/>
        <dbReference type="ChEBI" id="CHEBI:43474"/>
        <dbReference type="ChEBI" id="CHEBI:48775"/>
        <dbReference type="ChEBI" id="CHEBI:456216"/>
        <dbReference type="EC" id="7.2.2.21"/>
    </reaction>
</comment>
<dbReference type="GO" id="GO:0016887">
    <property type="term" value="F:ATP hydrolysis activity"/>
    <property type="evidence" value="ECO:0007669"/>
    <property type="project" value="InterPro"/>
</dbReference>
<dbReference type="InterPro" id="IPR036412">
    <property type="entry name" value="HAD-like_sf"/>
</dbReference>
<evidence type="ECO:0000256" key="8">
    <source>
        <dbReference type="ARBA" id="ARBA00023136"/>
    </source>
</evidence>
<dbReference type="PROSITE" id="PS50846">
    <property type="entry name" value="HMA_2"/>
    <property type="match status" value="2"/>
</dbReference>
<dbReference type="PRINTS" id="PR00941">
    <property type="entry name" value="CDATPASE"/>
</dbReference>
<dbReference type="CDD" id="cd00371">
    <property type="entry name" value="HMA"/>
    <property type="match status" value="2"/>
</dbReference>
<dbReference type="GO" id="GO:0005524">
    <property type="term" value="F:ATP binding"/>
    <property type="evidence" value="ECO:0007669"/>
    <property type="project" value="UniProtKB-UniRule"/>
</dbReference>
<dbReference type="InterPro" id="IPR023299">
    <property type="entry name" value="ATPase_P-typ_cyto_dom_N"/>
</dbReference>
<evidence type="ECO:0000256" key="4">
    <source>
        <dbReference type="ARBA" id="ARBA00022692"/>
    </source>
</evidence>
<dbReference type="Pfam" id="PF00122">
    <property type="entry name" value="E1-E2_ATPase"/>
    <property type="match status" value="1"/>
</dbReference>
<keyword evidence="8 11" id="KW-0472">Membrane</keyword>
<dbReference type="GO" id="GO:0005886">
    <property type="term" value="C:plasma membrane"/>
    <property type="evidence" value="ECO:0007669"/>
    <property type="project" value="UniProtKB-SubCell"/>
</dbReference>
<dbReference type="NCBIfam" id="TIGR01512">
    <property type="entry name" value="ATPase-IB2_Cd"/>
    <property type="match status" value="1"/>
</dbReference>
<evidence type="ECO:0000313" key="14">
    <source>
        <dbReference type="Proteomes" id="UP000183255"/>
    </source>
</evidence>
<keyword evidence="6 11" id="KW-0067">ATP-binding</keyword>
<dbReference type="InterPro" id="IPR027256">
    <property type="entry name" value="P-typ_ATPase_IB"/>
</dbReference>
<dbReference type="SUPFAM" id="SSF81653">
    <property type="entry name" value="Calcium ATPase, transduction domain A"/>
    <property type="match status" value="1"/>
</dbReference>
<feature type="transmembrane region" description="Helical" evidence="11">
    <location>
        <begin position="421"/>
        <end position="440"/>
    </location>
</feature>
<feature type="domain" description="HMA" evidence="12">
    <location>
        <begin position="102"/>
        <end position="171"/>
    </location>
</feature>
<feature type="transmembrane region" description="Helical" evidence="11">
    <location>
        <begin position="452"/>
        <end position="473"/>
    </location>
</feature>
<evidence type="ECO:0000256" key="5">
    <source>
        <dbReference type="ARBA" id="ARBA00022741"/>
    </source>
</evidence>
<dbReference type="InterPro" id="IPR018303">
    <property type="entry name" value="ATPase_P-typ_P_site"/>
</dbReference>
<evidence type="ECO:0000256" key="1">
    <source>
        <dbReference type="ARBA" id="ARBA00004651"/>
    </source>
</evidence>
<dbReference type="InterPro" id="IPR023298">
    <property type="entry name" value="ATPase_P-typ_TM_dom_sf"/>
</dbReference>
<keyword evidence="4 11" id="KW-0812">Transmembrane</keyword>
<keyword evidence="7 11" id="KW-1133">Transmembrane helix</keyword>
<evidence type="ECO:0000256" key="7">
    <source>
        <dbReference type="ARBA" id="ARBA00022989"/>
    </source>
</evidence>
<accession>A0A1G8I9K0</accession>
<dbReference type="Pfam" id="PF00403">
    <property type="entry name" value="HMA"/>
    <property type="match status" value="2"/>
</dbReference>
<keyword evidence="3" id="KW-0104">Cadmium</keyword>
<dbReference type="PANTHER" id="PTHR48085:SF5">
    <property type="entry name" value="CADMIUM_ZINC-TRANSPORTING ATPASE HMA4-RELATED"/>
    <property type="match status" value="1"/>
</dbReference>
<dbReference type="EMBL" id="FNDZ01000001">
    <property type="protein sequence ID" value="SDI15532.1"/>
    <property type="molecule type" value="Genomic_DNA"/>
</dbReference>
<evidence type="ECO:0000256" key="2">
    <source>
        <dbReference type="ARBA" id="ARBA00006024"/>
    </source>
</evidence>
<name>A0A1G8I9K0_9CLOT</name>
<dbReference type="GO" id="GO:0046872">
    <property type="term" value="F:metal ion binding"/>
    <property type="evidence" value="ECO:0007669"/>
    <property type="project" value="UniProtKB-KW"/>
</dbReference>
<keyword evidence="11" id="KW-1003">Cell membrane</keyword>
<sequence length="803" mass="87655">MYAPFLIRLWNMYQKEVGCNEVELKKKELILEGLDCANCSLKIENEMNTLEGVKAEVNFATKTLTLIYGAHEDEELLKKAEHIVHRHEPDVVVKEKRKSKTEEEIYLLEGLGCANCAMKMEQELSKLPAVQSVTLDFATRKLRVLPKEGMLSHEDRKKMAEIIESIEKDTKLILAEKEERKVEGEYQKILRVHGKDLSMIVLSGFLLLAAVAMPVSDTLKVLLFLLSYVLVGGEIVLRAVRNLVRGQVFDENFLMAIATIGAFIIGEYAEGVAVMLFYQVGELFQSMAVERSRRSIAELMDIRPEYANLIVDGAAVKVSPEEVKPGDVILVKPGEKVPLDGVVVEGTSSLNTSALTGESMPRDVESGSEILSGFINQNGLLKVEVTKEFGASAVSKILELVENASGKKAPTESFISKFARYYTPFVVVSALLLAVIPPLVLGDPFSMWAYRALVFLVISCPCALVVSIPLGFFGGIGGASRRGVLIKGGNYLEALNDVETVVFDKTGTLTEGKFTVTKILPEGDLSEASLLETAAHVESFSSHPISLSIVTAYGKELERERISSYEEIAGHGIKAVLDGKTVFAGNRRLMDKEGIIVPPLSFGGTLVYLSQGGQYIGALLISDTIKKGAQETIKVLKQMGVRKTVMLTGDLKQVGEEIATALRIDEVYTELLPQDKVSVFERLKENTARKIVFVGDGINDAPVLAQADIGISMGSLGSDAAIEASDVVLMTDEPMRIVTALKIAQRTRSIVWQNIIFALGVKGVFLVLGAFGVASMWEAVFADVGVTVIAVLNAMRVMKTEHL</sequence>
<evidence type="ECO:0000256" key="11">
    <source>
        <dbReference type="RuleBase" id="RU362081"/>
    </source>
</evidence>
<comment type="subcellular location">
    <subcellularLocation>
        <location evidence="1">Cell membrane</location>
        <topology evidence="1">Multi-pass membrane protein</topology>
    </subcellularLocation>
</comment>
<dbReference type="InterPro" id="IPR006121">
    <property type="entry name" value="HMA_dom"/>
</dbReference>
<feature type="transmembrane region" description="Helical" evidence="11">
    <location>
        <begin position="751"/>
        <end position="773"/>
    </location>
</feature>
<dbReference type="Gene3D" id="3.40.1110.10">
    <property type="entry name" value="Calcium-transporting ATPase, cytoplasmic domain N"/>
    <property type="match status" value="1"/>
</dbReference>
<dbReference type="PRINTS" id="PR00119">
    <property type="entry name" value="CATATPASE"/>
</dbReference>
<feature type="domain" description="HMA" evidence="12">
    <location>
        <begin position="25"/>
        <end position="92"/>
    </location>
</feature>
<evidence type="ECO:0000256" key="9">
    <source>
        <dbReference type="ARBA" id="ARBA00039103"/>
    </source>
</evidence>
<dbReference type="InterPro" id="IPR001757">
    <property type="entry name" value="P_typ_ATPase"/>
</dbReference>
<feature type="transmembrane region" description="Helical" evidence="11">
    <location>
        <begin position="197"/>
        <end position="215"/>
    </location>
</feature>
<evidence type="ECO:0000256" key="6">
    <source>
        <dbReference type="ARBA" id="ARBA00022840"/>
    </source>
</evidence>
<dbReference type="SUPFAM" id="SSF81665">
    <property type="entry name" value="Calcium ATPase, transmembrane domain M"/>
    <property type="match status" value="1"/>
</dbReference>
<dbReference type="InterPro" id="IPR051014">
    <property type="entry name" value="Cation_Transport_ATPase_IB"/>
</dbReference>